<proteinExistence type="predicted"/>
<evidence type="ECO:0000313" key="1">
    <source>
        <dbReference type="EMBL" id="KAI3795857.1"/>
    </source>
</evidence>
<protein>
    <submittedName>
        <fullName evidence="1">Uncharacterized protein</fullName>
    </submittedName>
</protein>
<organism evidence="1 2">
    <name type="scientific">Smallanthus sonchifolius</name>
    <dbReference type="NCBI Taxonomy" id="185202"/>
    <lineage>
        <taxon>Eukaryota</taxon>
        <taxon>Viridiplantae</taxon>
        <taxon>Streptophyta</taxon>
        <taxon>Embryophyta</taxon>
        <taxon>Tracheophyta</taxon>
        <taxon>Spermatophyta</taxon>
        <taxon>Magnoliopsida</taxon>
        <taxon>eudicotyledons</taxon>
        <taxon>Gunneridae</taxon>
        <taxon>Pentapetalae</taxon>
        <taxon>asterids</taxon>
        <taxon>campanulids</taxon>
        <taxon>Asterales</taxon>
        <taxon>Asteraceae</taxon>
        <taxon>Asteroideae</taxon>
        <taxon>Heliantheae alliance</taxon>
        <taxon>Millerieae</taxon>
        <taxon>Smallanthus</taxon>
    </lineage>
</organism>
<sequence length="94" mass="10500">MMLKDMEKLGDMAEGDDEGDTLDADFGSSVGHQQSSILHEMPETHNKRVDRLKLEAKNVKKVYLRRKSPKEATLEVVESTLEVVITEAVSKEGV</sequence>
<name>A0ACB9HJR1_9ASTR</name>
<evidence type="ECO:0000313" key="2">
    <source>
        <dbReference type="Proteomes" id="UP001056120"/>
    </source>
</evidence>
<comment type="caution">
    <text evidence="1">The sequence shown here is derived from an EMBL/GenBank/DDBJ whole genome shotgun (WGS) entry which is preliminary data.</text>
</comment>
<reference evidence="2" key="1">
    <citation type="journal article" date="2022" name="Mol. Ecol. Resour.">
        <title>The genomes of chicory, endive, great burdock and yacon provide insights into Asteraceae palaeo-polyploidization history and plant inulin production.</title>
        <authorList>
            <person name="Fan W."/>
            <person name="Wang S."/>
            <person name="Wang H."/>
            <person name="Wang A."/>
            <person name="Jiang F."/>
            <person name="Liu H."/>
            <person name="Zhao H."/>
            <person name="Xu D."/>
            <person name="Zhang Y."/>
        </authorList>
    </citation>
    <scope>NUCLEOTIDE SEQUENCE [LARGE SCALE GENOMIC DNA]</scope>
    <source>
        <strain evidence="2">cv. Yunnan</strain>
    </source>
</reference>
<keyword evidence="2" id="KW-1185">Reference proteome</keyword>
<dbReference type="EMBL" id="CM042029">
    <property type="protein sequence ID" value="KAI3795857.1"/>
    <property type="molecule type" value="Genomic_DNA"/>
</dbReference>
<dbReference type="Proteomes" id="UP001056120">
    <property type="component" value="Linkage Group LG12"/>
</dbReference>
<accession>A0ACB9HJR1</accession>
<gene>
    <name evidence="1" type="ORF">L1987_38517</name>
</gene>
<reference evidence="1 2" key="2">
    <citation type="journal article" date="2022" name="Mol. Ecol. Resour.">
        <title>The genomes of chicory, endive, great burdock and yacon provide insights into Asteraceae paleo-polyploidization history and plant inulin production.</title>
        <authorList>
            <person name="Fan W."/>
            <person name="Wang S."/>
            <person name="Wang H."/>
            <person name="Wang A."/>
            <person name="Jiang F."/>
            <person name="Liu H."/>
            <person name="Zhao H."/>
            <person name="Xu D."/>
            <person name="Zhang Y."/>
        </authorList>
    </citation>
    <scope>NUCLEOTIDE SEQUENCE [LARGE SCALE GENOMIC DNA]</scope>
    <source>
        <strain evidence="2">cv. Yunnan</strain>
        <tissue evidence="1">Leaves</tissue>
    </source>
</reference>